<evidence type="ECO:0000256" key="3">
    <source>
        <dbReference type="ARBA" id="ARBA00007739"/>
    </source>
</evidence>
<keyword evidence="6" id="KW-0645">Protease</keyword>
<dbReference type="PANTHER" id="PTHR32282">
    <property type="entry name" value="BINDING PROTEIN TRANSPEPTIDASE, PUTATIVE-RELATED"/>
    <property type="match status" value="1"/>
</dbReference>
<dbReference type="PANTHER" id="PTHR32282:SF11">
    <property type="entry name" value="PENICILLIN-BINDING PROTEIN 1B"/>
    <property type="match status" value="1"/>
</dbReference>
<evidence type="ECO:0000256" key="9">
    <source>
        <dbReference type="ARBA" id="ARBA00022801"/>
    </source>
</evidence>
<dbReference type="GO" id="GO:0008955">
    <property type="term" value="F:peptidoglycan glycosyltransferase activity"/>
    <property type="evidence" value="ECO:0007669"/>
    <property type="project" value="UniProtKB-EC"/>
</dbReference>
<dbReference type="NCBIfam" id="TIGR02074">
    <property type="entry name" value="PBP_1a_fam"/>
    <property type="match status" value="1"/>
</dbReference>
<dbReference type="InterPro" id="IPR012338">
    <property type="entry name" value="Beta-lactam/transpept-like"/>
</dbReference>
<comment type="similarity">
    <text evidence="2">In the C-terminal section; belongs to the transpeptidase family.</text>
</comment>
<evidence type="ECO:0000256" key="11">
    <source>
        <dbReference type="ARBA" id="ARBA00022984"/>
    </source>
</evidence>
<evidence type="ECO:0000259" key="18">
    <source>
        <dbReference type="Pfam" id="PF00905"/>
    </source>
</evidence>
<keyword evidence="5" id="KW-0121">Carboxypeptidase</keyword>
<evidence type="ECO:0000256" key="10">
    <source>
        <dbReference type="ARBA" id="ARBA00022960"/>
    </source>
</evidence>
<organism evidence="20 21">
    <name type="scientific">candidate division WWE3 bacterium CG08_land_8_20_14_0_20_43_13</name>
    <dbReference type="NCBI Taxonomy" id="1975087"/>
    <lineage>
        <taxon>Bacteria</taxon>
        <taxon>Katanobacteria</taxon>
    </lineage>
</organism>
<evidence type="ECO:0000256" key="14">
    <source>
        <dbReference type="ARBA" id="ARBA00023316"/>
    </source>
</evidence>
<dbReference type="Proteomes" id="UP000231414">
    <property type="component" value="Unassembled WGS sequence"/>
</dbReference>
<evidence type="ECO:0000256" key="2">
    <source>
        <dbReference type="ARBA" id="ARBA00007090"/>
    </source>
</evidence>
<dbReference type="SUPFAM" id="SSF53955">
    <property type="entry name" value="Lysozyme-like"/>
    <property type="match status" value="1"/>
</dbReference>
<evidence type="ECO:0000313" key="20">
    <source>
        <dbReference type="EMBL" id="PIS21096.1"/>
    </source>
</evidence>
<keyword evidence="13" id="KW-0511">Multifunctional enzyme</keyword>
<dbReference type="SUPFAM" id="SSF56601">
    <property type="entry name" value="beta-lactamase/transpeptidase-like"/>
    <property type="match status" value="1"/>
</dbReference>
<evidence type="ECO:0000256" key="13">
    <source>
        <dbReference type="ARBA" id="ARBA00023268"/>
    </source>
</evidence>
<dbReference type="AlphaFoldDB" id="A0A2H0X847"/>
<dbReference type="Gene3D" id="3.40.710.10">
    <property type="entry name" value="DD-peptidase/beta-lactamase superfamily"/>
    <property type="match status" value="1"/>
</dbReference>
<evidence type="ECO:0000256" key="6">
    <source>
        <dbReference type="ARBA" id="ARBA00022670"/>
    </source>
</evidence>
<keyword evidence="10" id="KW-0133">Cell shape</keyword>
<dbReference type="GO" id="GO:0009252">
    <property type="term" value="P:peptidoglycan biosynthetic process"/>
    <property type="evidence" value="ECO:0007669"/>
    <property type="project" value="UniProtKB-KW"/>
</dbReference>
<name>A0A2H0X847_UNCKA</name>
<dbReference type="EMBL" id="PEYW01000006">
    <property type="protein sequence ID" value="PIS21096.1"/>
    <property type="molecule type" value="Genomic_DNA"/>
</dbReference>
<feature type="domain" description="Glycosyl transferase family 51" evidence="19">
    <location>
        <begin position="91"/>
        <end position="261"/>
    </location>
</feature>
<evidence type="ECO:0000259" key="19">
    <source>
        <dbReference type="Pfam" id="PF00912"/>
    </source>
</evidence>
<evidence type="ECO:0000256" key="8">
    <source>
        <dbReference type="ARBA" id="ARBA00022679"/>
    </source>
</evidence>
<evidence type="ECO:0000256" key="4">
    <source>
        <dbReference type="ARBA" id="ARBA00022475"/>
    </source>
</evidence>
<dbReference type="GO" id="GO:0071555">
    <property type="term" value="P:cell wall organization"/>
    <property type="evidence" value="ECO:0007669"/>
    <property type="project" value="UniProtKB-KW"/>
</dbReference>
<comment type="catalytic activity">
    <reaction evidence="15">
        <text>Preferential cleavage: (Ac)2-L-Lys-D-Ala-|-D-Ala. Also transpeptidation of peptidyl-alanyl moieties that are N-acyl substituents of D-alanine.</text>
        <dbReference type="EC" id="3.4.16.4"/>
    </reaction>
</comment>
<gene>
    <name evidence="20" type="ORF">COT52_00510</name>
</gene>
<dbReference type="GO" id="GO:0008360">
    <property type="term" value="P:regulation of cell shape"/>
    <property type="evidence" value="ECO:0007669"/>
    <property type="project" value="UniProtKB-KW"/>
</dbReference>
<keyword evidence="17" id="KW-1133">Transmembrane helix</keyword>
<dbReference type="InterPro" id="IPR050396">
    <property type="entry name" value="Glycosyltr_51/Transpeptidase"/>
</dbReference>
<feature type="domain" description="Penicillin-binding protein transpeptidase" evidence="18">
    <location>
        <begin position="360"/>
        <end position="620"/>
    </location>
</feature>
<proteinExistence type="inferred from homology"/>
<comment type="similarity">
    <text evidence="3">In the N-terminal section; belongs to the glycosyltransferase 51 family.</text>
</comment>
<keyword evidence="4" id="KW-1003">Cell membrane</keyword>
<keyword evidence="7" id="KW-0328">Glycosyltransferase</keyword>
<keyword evidence="11" id="KW-0573">Peptidoglycan synthesis</keyword>
<dbReference type="GO" id="GO:0030288">
    <property type="term" value="C:outer membrane-bounded periplasmic space"/>
    <property type="evidence" value="ECO:0007669"/>
    <property type="project" value="TreeGrafter"/>
</dbReference>
<dbReference type="Gene3D" id="1.10.3810.10">
    <property type="entry name" value="Biosynthetic peptidoglycan transglycosylase-like"/>
    <property type="match status" value="1"/>
</dbReference>
<sequence length="767" mass="85513">MSNRSYYSKRKRYHIKIRPSGNLNAQKKLNVFLVVATVISSLALLFLVGGSIISLVVFAYFSKDLPSPSRLTQRDMTLSTKIYDRYGTILYDVYGEENRTLVSLDQVPQELIQATLAAEDAEFYTHQGFDFMGNIRGVVNIMRGGGLQSGSTITQQLVKNVFLSTEQTIKRKIKELILTLQIEKRYSKDEILQMYLNEAPYGGQSWGVESASWMYFQKNSSQLTLSECALLAGLTQSPTAYFPINHPEASLARRNYVLYLMETRGWLDSNGDRHFVSADAAQAVKEEEIKLAPIRQSIKAPHFVMYVKDLLVERYGEELVERGGLQVTTSLDLPKHQKAQELVEQKVTEAQEAGFGLSNGALLALDPKTGQILSMVGSRDYFESEKTDGNVNVTTSLRQPGSSIKPLTYAAAFKQGYTPATLLMDAQTEFDGGVGQPLYVPKNYDGKFRGPVLLRRALANSINVPAVKTLSLVGIDNLLQTARDFGITSLNDPSRYGLSLTLGGGEVSLLEMVDAYGVFASGGVYRQPTAILEVKSGSGKVLERYYPRAGSRVLTEGQAYLISNILSDNQARVEEFGWNTPLRLPDRSAAAKTGTTDDIKDNWTIGYTPSLVIGVWVGNNDNSEMNRKLVSGITGAAPIWNSAIRMWLEEQSPEEFKRPEDIIEITIDALSGELPQSGNTRLEIFVKGTEPQTYESQVYKTLKICRLDGKIANQACADTGEYEEKQFIVFKAERPEWQKYVDEWVSKNFPGDEKYHPPDQVSHLYES</sequence>
<dbReference type="Pfam" id="PF00905">
    <property type="entry name" value="Transpeptidase"/>
    <property type="match status" value="1"/>
</dbReference>
<dbReference type="Pfam" id="PF00912">
    <property type="entry name" value="Transgly"/>
    <property type="match status" value="1"/>
</dbReference>
<keyword evidence="17" id="KW-0812">Transmembrane</keyword>
<evidence type="ECO:0000256" key="5">
    <source>
        <dbReference type="ARBA" id="ARBA00022645"/>
    </source>
</evidence>
<dbReference type="FunFam" id="1.10.3810.10:FF:000001">
    <property type="entry name" value="Penicillin-binding protein 1A"/>
    <property type="match status" value="1"/>
</dbReference>
<dbReference type="GO" id="GO:0006508">
    <property type="term" value="P:proteolysis"/>
    <property type="evidence" value="ECO:0007669"/>
    <property type="project" value="UniProtKB-KW"/>
</dbReference>
<comment type="subcellular location">
    <subcellularLocation>
        <location evidence="1">Cell membrane</location>
    </subcellularLocation>
</comment>
<accession>A0A2H0X847</accession>
<keyword evidence="9" id="KW-0378">Hydrolase</keyword>
<reference evidence="21" key="1">
    <citation type="submission" date="2017-09" db="EMBL/GenBank/DDBJ databases">
        <title>Depth-based differentiation of microbial function through sediment-hosted aquifers and enrichment of novel symbionts in the deep terrestrial subsurface.</title>
        <authorList>
            <person name="Probst A.J."/>
            <person name="Ladd B."/>
            <person name="Jarett J.K."/>
            <person name="Geller-Mcgrath D.E."/>
            <person name="Sieber C.M.K."/>
            <person name="Emerson J.B."/>
            <person name="Anantharaman K."/>
            <person name="Thomas B.C."/>
            <person name="Malmstrom R."/>
            <person name="Stieglmeier M."/>
            <person name="Klingl A."/>
            <person name="Woyke T."/>
            <person name="Ryan C.M."/>
            <person name="Banfield J.F."/>
        </authorList>
    </citation>
    <scope>NUCLEOTIDE SEQUENCE [LARGE SCALE GENOMIC DNA]</scope>
</reference>
<evidence type="ECO:0000256" key="7">
    <source>
        <dbReference type="ARBA" id="ARBA00022676"/>
    </source>
</evidence>
<dbReference type="GO" id="GO:0005886">
    <property type="term" value="C:plasma membrane"/>
    <property type="evidence" value="ECO:0007669"/>
    <property type="project" value="UniProtKB-SubCell"/>
</dbReference>
<evidence type="ECO:0000256" key="1">
    <source>
        <dbReference type="ARBA" id="ARBA00004236"/>
    </source>
</evidence>
<comment type="caution">
    <text evidence="20">The sequence shown here is derived from an EMBL/GenBank/DDBJ whole genome shotgun (WGS) entry which is preliminary data.</text>
</comment>
<keyword evidence="14" id="KW-0961">Cell wall biogenesis/degradation</keyword>
<evidence type="ECO:0000256" key="15">
    <source>
        <dbReference type="ARBA" id="ARBA00034000"/>
    </source>
</evidence>
<dbReference type="GO" id="GO:0008658">
    <property type="term" value="F:penicillin binding"/>
    <property type="evidence" value="ECO:0007669"/>
    <property type="project" value="InterPro"/>
</dbReference>
<evidence type="ECO:0000313" key="21">
    <source>
        <dbReference type="Proteomes" id="UP000231414"/>
    </source>
</evidence>
<comment type="catalytic activity">
    <reaction evidence="16">
        <text>[GlcNAc-(1-&gt;4)-Mur2Ac(oyl-L-Ala-gamma-D-Glu-L-Lys-D-Ala-D-Ala)](n)-di-trans,octa-cis-undecaprenyl diphosphate + beta-D-GlcNAc-(1-&gt;4)-Mur2Ac(oyl-L-Ala-gamma-D-Glu-L-Lys-D-Ala-D-Ala)-di-trans,octa-cis-undecaprenyl diphosphate = [GlcNAc-(1-&gt;4)-Mur2Ac(oyl-L-Ala-gamma-D-Glu-L-Lys-D-Ala-D-Ala)](n+1)-di-trans,octa-cis-undecaprenyl diphosphate + di-trans,octa-cis-undecaprenyl diphosphate + H(+)</text>
        <dbReference type="Rhea" id="RHEA:23708"/>
        <dbReference type="Rhea" id="RHEA-COMP:9602"/>
        <dbReference type="Rhea" id="RHEA-COMP:9603"/>
        <dbReference type="ChEBI" id="CHEBI:15378"/>
        <dbReference type="ChEBI" id="CHEBI:58405"/>
        <dbReference type="ChEBI" id="CHEBI:60033"/>
        <dbReference type="ChEBI" id="CHEBI:78435"/>
        <dbReference type="EC" id="2.4.99.28"/>
    </reaction>
</comment>
<dbReference type="InterPro" id="IPR001460">
    <property type="entry name" value="PCN-bd_Tpept"/>
</dbReference>
<evidence type="ECO:0000256" key="17">
    <source>
        <dbReference type="SAM" id="Phobius"/>
    </source>
</evidence>
<dbReference type="InterPro" id="IPR023346">
    <property type="entry name" value="Lysozyme-like_dom_sf"/>
</dbReference>
<protein>
    <submittedName>
        <fullName evidence="20">Penicillin-binding protein</fullName>
    </submittedName>
</protein>
<evidence type="ECO:0000256" key="16">
    <source>
        <dbReference type="ARBA" id="ARBA00049902"/>
    </source>
</evidence>
<dbReference type="InterPro" id="IPR001264">
    <property type="entry name" value="Glyco_trans_51"/>
</dbReference>
<keyword evidence="12 17" id="KW-0472">Membrane</keyword>
<keyword evidence="8" id="KW-0808">Transferase</keyword>
<evidence type="ECO:0000256" key="12">
    <source>
        <dbReference type="ARBA" id="ARBA00023136"/>
    </source>
</evidence>
<dbReference type="GO" id="GO:0009002">
    <property type="term" value="F:serine-type D-Ala-D-Ala carboxypeptidase activity"/>
    <property type="evidence" value="ECO:0007669"/>
    <property type="project" value="UniProtKB-EC"/>
</dbReference>
<feature type="transmembrane region" description="Helical" evidence="17">
    <location>
        <begin position="31"/>
        <end position="61"/>
    </location>
</feature>
<dbReference type="InterPro" id="IPR036950">
    <property type="entry name" value="PBP_transglycosylase"/>
</dbReference>